<organism evidence="2 3">
    <name type="scientific">Acrocarpospora pleiomorpha</name>
    <dbReference type="NCBI Taxonomy" id="90975"/>
    <lineage>
        <taxon>Bacteria</taxon>
        <taxon>Bacillati</taxon>
        <taxon>Actinomycetota</taxon>
        <taxon>Actinomycetes</taxon>
        <taxon>Streptosporangiales</taxon>
        <taxon>Streptosporangiaceae</taxon>
        <taxon>Acrocarpospora</taxon>
    </lineage>
</organism>
<dbReference type="AlphaFoldDB" id="A0A5M3XVG0"/>
<evidence type="ECO:0000313" key="2">
    <source>
        <dbReference type="EMBL" id="GES23531.1"/>
    </source>
</evidence>
<gene>
    <name evidence="2" type="ORF">Aple_064300</name>
</gene>
<accession>A0A5M3XVG0</accession>
<keyword evidence="1" id="KW-1133">Transmembrane helix</keyword>
<name>A0A5M3XVG0_9ACTN</name>
<dbReference type="Proteomes" id="UP000377595">
    <property type="component" value="Unassembled WGS sequence"/>
</dbReference>
<dbReference type="EMBL" id="BLAF01000042">
    <property type="protein sequence ID" value="GES23531.1"/>
    <property type="molecule type" value="Genomic_DNA"/>
</dbReference>
<proteinExistence type="predicted"/>
<keyword evidence="1" id="KW-0812">Transmembrane</keyword>
<reference evidence="2 3" key="1">
    <citation type="submission" date="2019-10" db="EMBL/GenBank/DDBJ databases">
        <title>Whole genome shotgun sequence of Acrocarpospora pleiomorpha NBRC 16267.</title>
        <authorList>
            <person name="Ichikawa N."/>
            <person name="Kimura A."/>
            <person name="Kitahashi Y."/>
            <person name="Komaki H."/>
            <person name="Oguchi A."/>
        </authorList>
    </citation>
    <scope>NUCLEOTIDE SEQUENCE [LARGE SCALE GENOMIC DNA]</scope>
    <source>
        <strain evidence="2 3">NBRC 16267</strain>
    </source>
</reference>
<keyword evidence="3" id="KW-1185">Reference proteome</keyword>
<protein>
    <submittedName>
        <fullName evidence="2">Uncharacterized protein</fullName>
    </submittedName>
</protein>
<feature type="transmembrane region" description="Helical" evidence="1">
    <location>
        <begin position="12"/>
        <end position="33"/>
    </location>
</feature>
<evidence type="ECO:0000256" key="1">
    <source>
        <dbReference type="SAM" id="Phobius"/>
    </source>
</evidence>
<comment type="caution">
    <text evidence="2">The sequence shown here is derived from an EMBL/GenBank/DDBJ whole genome shotgun (WGS) entry which is preliminary data.</text>
</comment>
<keyword evidence="1" id="KW-0472">Membrane</keyword>
<sequence length="74" mass="7828">MLFLEGDALVPLTALELMAGSLMVVALSGHLLAKAVDARPELDGNARGHAVLPLDDAAKRVVDHLLAYSDILPR</sequence>
<evidence type="ECO:0000313" key="3">
    <source>
        <dbReference type="Proteomes" id="UP000377595"/>
    </source>
</evidence>